<proteinExistence type="predicted"/>
<evidence type="ECO:0000313" key="1">
    <source>
        <dbReference type="EMBL" id="SVE33682.1"/>
    </source>
</evidence>
<dbReference type="InterPro" id="IPR036113">
    <property type="entry name" value="Asp/Glu-ADT_sf_sub_c"/>
</dbReference>
<accession>A0A383CN92</accession>
<dbReference type="SUPFAM" id="SSF141000">
    <property type="entry name" value="Glu-tRNAGln amidotransferase C subunit"/>
    <property type="match status" value="1"/>
</dbReference>
<reference evidence="1" key="1">
    <citation type="submission" date="2018-05" db="EMBL/GenBank/DDBJ databases">
        <authorList>
            <person name="Lanie J.A."/>
            <person name="Ng W.-L."/>
            <person name="Kazmierczak K.M."/>
            <person name="Andrzejewski T.M."/>
            <person name="Davidsen T.M."/>
            <person name="Wayne K.J."/>
            <person name="Tettelin H."/>
            <person name="Glass J.I."/>
            <person name="Rusch D."/>
            <person name="Podicherti R."/>
            <person name="Tsui H.-C.T."/>
            <person name="Winkler M.E."/>
        </authorList>
    </citation>
    <scope>NUCLEOTIDE SEQUENCE</scope>
</reference>
<dbReference type="GO" id="GO:0006450">
    <property type="term" value="P:regulation of translational fidelity"/>
    <property type="evidence" value="ECO:0007669"/>
    <property type="project" value="InterPro"/>
</dbReference>
<sequence>MARIRLTPQEEGRYQEQLQSVIGYMEQLKAVDVKGVEPFAHVGEISGGMRLD</sequence>
<feature type="non-terminal residue" evidence="1">
    <location>
        <position position="52"/>
    </location>
</feature>
<dbReference type="Pfam" id="PF02686">
    <property type="entry name" value="GatC"/>
    <property type="match status" value="1"/>
</dbReference>
<dbReference type="InterPro" id="IPR003837">
    <property type="entry name" value="GatC"/>
</dbReference>
<organism evidence="1">
    <name type="scientific">marine metagenome</name>
    <dbReference type="NCBI Taxonomy" id="408172"/>
    <lineage>
        <taxon>unclassified sequences</taxon>
        <taxon>metagenomes</taxon>
        <taxon>ecological metagenomes</taxon>
    </lineage>
</organism>
<protein>
    <submittedName>
        <fullName evidence="1">Uncharacterized protein</fullName>
    </submittedName>
</protein>
<dbReference type="EMBL" id="UINC01210284">
    <property type="protein sequence ID" value="SVE33682.1"/>
    <property type="molecule type" value="Genomic_DNA"/>
</dbReference>
<name>A0A383CN92_9ZZZZ</name>
<gene>
    <name evidence="1" type="ORF">METZ01_LOCUS486536</name>
</gene>
<dbReference type="Gene3D" id="1.10.20.60">
    <property type="entry name" value="Glu-tRNAGln amidotransferase C subunit, N-terminal domain"/>
    <property type="match status" value="1"/>
</dbReference>
<dbReference type="AlphaFoldDB" id="A0A383CN92"/>